<gene>
    <name evidence="7" type="ORF">MCOR_29112</name>
</gene>
<dbReference type="GO" id="GO:0004930">
    <property type="term" value="F:G protein-coupled receptor activity"/>
    <property type="evidence" value="ECO:0007669"/>
    <property type="project" value="TreeGrafter"/>
</dbReference>
<feature type="transmembrane region" description="Helical" evidence="5">
    <location>
        <begin position="62"/>
        <end position="79"/>
    </location>
</feature>
<keyword evidence="3 5" id="KW-1133">Transmembrane helix</keyword>
<proteinExistence type="predicted"/>
<feature type="transmembrane region" description="Helical" evidence="5">
    <location>
        <begin position="139"/>
        <end position="159"/>
    </location>
</feature>
<organism evidence="7 8">
    <name type="scientific">Mytilus coruscus</name>
    <name type="common">Sea mussel</name>
    <dbReference type="NCBI Taxonomy" id="42192"/>
    <lineage>
        <taxon>Eukaryota</taxon>
        <taxon>Metazoa</taxon>
        <taxon>Spiralia</taxon>
        <taxon>Lophotrochozoa</taxon>
        <taxon>Mollusca</taxon>
        <taxon>Bivalvia</taxon>
        <taxon>Autobranchia</taxon>
        <taxon>Pteriomorphia</taxon>
        <taxon>Mytilida</taxon>
        <taxon>Mytiloidea</taxon>
        <taxon>Mytilidae</taxon>
        <taxon>Mytilinae</taxon>
        <taxon>Mytilus</taxon>
    </lineage>
</organism>
<dbReference type="PROSITE" id="PS50262">
    <property type="entry name" value="G_PROTEIN_RECEP_F1_2"/>
    <property type="match status" value="1"/>
</dbReference>
<sequence>MGGKDGYSLDLAGLDNGQFYIIHVPALTCIFLSFISAICVIVVSFKKKSYKTFFSWSRSERFVVYMAICDCLFNVAHTMDHMHIAITKDHPHPKGICIFYGFMLAVFITAQTLMVNIVAINAFMLIFFRKQINFGKNDWRLLTYIFAVPTVGGIIGIALDQMGPNGSFCYFDGVNGKQMGVFFTTVPLLAVLFLNSVFYGLTYFRIHQEGKRLKDTVGDNAASVKGAHKAAKTMSLFVTAFFIQWWAMAIYGAWQLVEDVPQLLFQAVTTFSNLGGVLNGIVFIIIKKRQNTTEQESKSVTQTTKA</sequence>
<dbReference type="PANTHER" id="PTHR23112:SF0">
    <property type="entry name" value="TRANSMEMBRANE PROTEIN 116"/>
    <property type="match status" value="1"/>
</dbReference>
<evidence type="ECO:0000313" key="7">
    <source>
        <dbReference type="EMBL" id="CAC5394357.1"/>
    </source>
</evidence>
<dbReference type="Proteomes" id="UP000507470">
    <property type="component" value="Unassembled WGS sequence"/>
</dbReference>
<dbReference type="GO" id="GO:0007189">
    <property type="term" value="P:adenylate cyclase-activating G protein-coupled receptor signaling pathway"/>
    <property type="evidence" value="ECO:0007669"/>
    <property type="project" value="TreeGrafter"/>
</dbReference>
<feature type="transmembrane region" description="Helical" evidence="5">
    <location>
        <begin position="263"/>
        <end position="286"/>
    </location>
</feature>
<evidence type="ECO:0000313" key="8">
    <source>
        <dbReference type="Proteomes" id="UP000507470"/>
    </source>
</evidence>
<evidence type="ECO:0000256" key="2">
    <source>
        <dbReference type="ARBA" id="ARBA00022692"/>
    </source>
</evidence>
<dbReference type="EMBL" id="CACVKT020005281">
    <property type="protein sequence ID" value="CAC5394357.1"/>
    <property type="molecule type" value="Genomic_DNA"/>
</dbReference>
<dbReference type="Gene3D" id="1.20.1070.10">
    <property type="entry name" value="Rhodopsin 7-helix transmembrane proteins"/>
    <property type="match status" value="1"/>
</dbReference>
<feature type="transmembrane region" description="Helical" evidence="5">
    <location>
        <begin position="99"/>
        <end position="127"/>
    </location>
</feature>
<evidence type="ECO:0000256" key="4">
    <source>
        <dbReference type="ARBA" id="ARBA00023136"/>
    </source>
</evidence>
<feature type="transmembrane region" description="Helical" evidence="5">
    <location>
        <begin position="235"/>
        <end position="257"/>
    </location>
</feature>
<comment type="subcellular location">
    <subcellularLocation>
        <location evidence="1">Membrane</location>
        <topology evidence="1">Multi-pass membrane protein</topology>
    </subcellularLocation>
</comment>
<evidence type="ECO:0000259" key="6">
    <source>
        <dbReference type="PROSITE" id="PS50262"/>
    </source>
</evidence>
<evidence type="ECO:0000256" key="5">
    <source>
        <dbReference type="SAM" id="Phobius"/>
    </source>
</evidence>
<feature type="domain" description="G-protein coupled receptors family 1 profile" evidence="6">
    <location>
        <begin position="36"/>
        <end position="283"/>
    </location>
</feature>
<evidence type="ECO:0000256" key="3">
    <source>
        <dbReference type="ARBA" id="ARBA00022989"/>
    </source>
</evidence>
<dbReference type="GO" id="GO:0005886">
    <property type="term" value="C:plasma membrane"/>
    <property type="evidence" value="ECO:0007669"/>
    <property type="project" value="TreeGrafter"/>
</dbReference>
<dbReference type="SUPFAM" id="SSF81321">
    <property type="entry name" value="Family A G protein-coupled receptor-like"/>
    <property type="match status" value="1"/>
</dbReference>
<dbReference type="CDD" id="cd00637">
    <property type="entry name" value="7tm_classA_rhodopsin-like"/>
    <property type="match status" value="1"/>
</dbReference>
<reference evidence="7 8" key="1">
    <citation type="submission" date="2020-06" db="EMBL/GenBank/DDBJ databases">
        <authorList>
            <person name="Li R."/>
            <person name="Bekaert M."/>
        </authorList>
    </citation>
    <scope>NUCLEOTIDE SEQUENCE [LARGE SCALE GENOMIC DNA]</scope>
    <source>
        <strain evidence="8">wild</strain>
    </source>
</reference>
<dbReference type="AlphaFoldDB" id="A0A6J8CH14"/>
<protein>
    <recommendedName>
        <fullName evidence="6">G-protein coupled receptors family 1 profile domain-containing protein</fullName>
    </recommendedName>
</protein>
<accession>A0A6J8CH14</accession>
<dbReference type="PANTHER" id="PTHR23112">
    <property type="entry name" value="G PROTEIN-COUPLED RECEPTOR 157-RELATED"/>
    <property type="match status" value="1"/>
</dbReference>
<dbReference type="OrthoDB" id="6115658at2759"/>
<feature type="transmembrane region" description="Helical" evidence="5">
    <location>
        <begin position="179"/>
        <end position="204"/>
    </location>
</feature>
<keyword evidence="2 5" id="KW-0812">Transmembrane</keyword>
<keyword evidence="4 5" id="KW-0472">Membrane</keyword>
<dbReference type="InterPro" id="IPR017452">
    <property type="entry name" value="GPCR_Rhodpsn_7TM"/>
</dbReference>
<feature type="transmembrane region" description="Helical" evidence="5">
    <location>
        <begin position="20"/>
        <end position="42"/>
    </location>
</feature>
<evidence type="ECO:0000256" key="1">
    <source>
        <dbReference type="ARBA" id="ARBA00004141"/>
    </source>
</evidence>
<keyword evidence="8" id="KW-1185">Reference proteome</keyword>
<name>A0A6J8CH14_MYTCO</name>